<evidence type="ECO:0000313" key="3">
    <source>
        <dbReference type="EnsemblMetazoa" id="G15218.1:cds"/>
    </source>
</evidence>
<organism evidence="3 4">
    <name type="scientific">Magallana gigas</name>
    <name type="common">Pacific oyster</name>
    <name type="synonym">Crassostrea gigas</name>
    <dbReference type="NCBI Taxonomy" id="29159"/>
    <lineage>
        <taxon>Eukaryota</taxon>
        <taxon>Metazoa</taxon>
        <taxon>Spiralia</taxon>
        <taxon>Lophotrochozoa</taxon>
        <taxon>Mollusca</taxon>
        <taxon>Bivalvia</taxon>
        <taxon>Autobranchia</taxon>
        <taxon>Pteriomorphia</taxon>
        <taxon>Ostreida</taxon>
        <taxon>Ostreoidea</taxon>
        <taxon>Ostreidae</taxon>
        <taxon>Magallana</taxon>
    </lineage>
</organism>
<dbReference type="CDD" id="cd00267">
    <property type="entry name" value="ABC_ATPase"/>
    <property type="match status" value="1"/>
</dbReference>
<reference evidence="3" key="1">
    <citation type="submission" date="2022-08" db="UniProtKB">
        <authorList>
            <consortium name="EnsemblMetazoa"/>
        </authorList>
    </citation>
    <scope>IDENTIFICATION</scope>
    <source>
        <strain evidence="3">05x7-T-G4-1.051#20</strain>
    </source>
</reference>
<evidence type="ECO:0000259" key="1">
    <source>
        <dbReference type="Pfam" id="PF13175"/>
    </source>
</evidence>
<dbReference type="EnsemblMetazoa" id="G15218.1">
    <property type="protein sequence ID" value="G15218.1:cds"/>
    <property type="gene ID" value="G15218"/>
</dbReference>
<dbReference type="PANTHER" id="PTHR43581:SF4">
    <property type="entry name" value="ATP_GTP PHOSPHATASE"/>
    <property type="match status" value="1"/>
</dbReference>
<dbReference type="InterPro" id="IPR041685">
    <property type="entry name" value="AAA_GajA/Old/RecF-like"/>
</dbReference>
<evidence type="ECO:0000259" key="2">
    <source>
        <dbReference type="Pfam" id="PF20469"/>
    </source>
</evidence>
<sequence>MIDLIAKRFRKKQSYKGTLSRGYLSISNQLYIIMLHHMCFKNFVHFKEHQTLKFQPGINILVGQNSSGKTSILEMIRRCMTKRINNHVTSSYDETREAYLVCKFDITSYYGELLHSLNNQVAVEQLGVPKKSYILSIVQKIPSNGQVTWKKSVCFKRDDKVKVLVGYYNVENDNILSSEDNVQFFMGEIDSLWMLENADWVKDNEGQIVKDLNKIDAKTDKRFKQLDSSSKLLDEILKIIEKRYVSTTPMRSINPVQWSRSTQRSSEESVICKEAVERAEILKTLLNNEKEVDCKRADDIFEVITRPLVYKFYKTGNDIIIEHRNDNPPETKRVPLLKTPEGIIEAQQLALLLAHKEFKTLCFEEPDRGMHPKMIEQLLQALTEETDKTFLVVTHSPYFINNITAQLTHVCVRRRDGDSVKSVHSVQRLLENDKACKITDTDELKKIVFSSQILCVEGKTDKIFVQAIFEHMKTMGMKSIPAHQIIVMNSNTLFQQVQSICESLNVKCVVLLDRDAIVRLQPTSKGKGGGGAAAIKKPDQIIRKIRLKGIVSEENENILQEWEGKILQKFEMAGMYGTLFKILDNKDIFIWKNGNLEDTIGSVFTGNSFMEKFKTKLEKLSICSFDKGKLSTLAKEMCKSDEIQRFLNFFQSKERGDRTKEVLYKKANDQY</sequence>
<dbReference type="Pfam" id="PF20469">
    <property type="entry name" value="OLD-like_TOPRIM"/>
    <property type="match status" value="1"/>
</dbReference>
<proteinExistence type="predicted"/>
<dbReference type="PANTHER" id="PTHR43581">
    <property type="entry name" value="ATP/GTP PHOSPHATASE"/>
    <property type="match status" value="1"/>
</dbReference>
<dbReference type="InterPro" id="IPR051396">
    <property type="entry name" value="Bact_Antivir_Def_Nuclease"/>
</dbReference>
<dbReference type="InterPro" id="IPR027417">
    <property type="entry name" value="P-loop_NTPase"/>
</dbReference>
<dbReference type="Gene3D" id="3.40.50.300">
    <property type="entry name" value="P-loop containing nucleotide triphosphate hydrolases"/>
    <property type="match status" value="1"/>
</dbReference>
<dbReference type="AlphaFoldDB" id="A0A8W8IP56"/>
<name>A0A8W8IP56_MAGGI</name>
<keyword evidence="4" id="KW-1185">Reference proteome</keyword>
<dbReference type="InterPro" id="IPR034139">
    <property type="entry name" value="TOPRIM_OLD"/>
</dbReference>
<evidence type="ECO:0000313" key="4">
    <source>
        <dbReference type="Proteomes" id="UP000005408"/>
    </source>
</evidence>
<protein>
    <submittedName>
        <fullName evidence="3">Uncharacterized protein</fullName>
    </submittedName>
</protein>
<dbReference type="Proteomes" id="UP000005408">
    <property type="component" value="Unassembled WGS sequence"/>
</dbReference>
<feature type="domain" description="OLD protein-like TOPRIM" evidence="2">
    <location>
        <begin position="449"/>
        <end position="515"/>
    </location>
</feature>
<dbReference type="SUPFAM" id="SSF52540">
    <property type="entry name" value="P-loop containing nucleoside triphosphate hydrolases"/>
    <property type="match status" value="1"/>
</dbReference>
<dbReference type="Pfam" id="PF13175">
    <property type="entry name" value="AAA_15"/>
    <property type="match status" value="1"/>
</dbReference>
<feature type="domain" description="Endonuclease GajA/Old nuclease/RecF-like AAA" evidence="1">
    <location>
        <begin position="36"/>
        <end position="400"/>
    </location>
</feature>
<accession>A0A8W8IP56</accession>